<evidence type="ECO:0000313" key="3">
    <source>
        <dbReference type="Proteomes" id="UP000307217"/>
    </source>
</evidence>
<comment type="caution">
    <text evidence="2">The sequence shown here is derived from an EMBL/GenBank/DDBJ whole genome shotgun (WGS) entry which is preliminary data.</text>
</comment>
<sequence length="198" mass="22292">MQYLLLILSVLLTGCQLVEEPAPKHVAYMAPAKTMSPYTLHEYVSSLSVQLSNITGMRKNNARIAITSFFDAQALNSGLVDQQAVGLSQQIQESLLTQFTQLGYHTIEHRLDGHITLLDNAESILSRDVNTLRLRQNIDFVVTGTLTQQQHAYIVNARLINMQDGRIVSAATTEIPINTMWTDEKVQQRDGLIYRTEY</sequence>
<gene>
    <name evidence="2" type="ORF">CWC19_04580</name>
</gene>
<dbReference type="InterPro" id="IPR014549">
    <property type="entry name" value="FlgO"/>
</dbReference>
<accession>A0A5S3VBP2</accession>
<evidence type="ECO:0000313" key="2">
    <source>
        <dbReference type="EMBL" id="TMO69452.1"/>
    </source>
</evidence>
<name>A0A5S3VBP2_9GAMM</name>
<evidence type="ECO:0000259" key="1">
    <source>
        <dbReference type="Pfam" id="PF17680"/>
    </source>
</evidence>
<organism evidence="2 3">
    <name type="scientific">Pseudoalteromonas aurantia</name>
    <dbReference type="NCBI Taxonomy" id="43654"/>
    <lineage>
        <taxon>Bacteria</taxon>
        <taxon>Pseudomonadati</taxon>
        <taxon>Pseudomonadota</taxon>
        <taxon>Gammaproteobacteria</taxon>
        <taxon>Alteromonadales</taxon>
        <taxon>Pseudoalteromonadaceae</taxon>
        <taxon>Pseudoalteromonas</taxon>
    </lineage>
</organism>
<dbReference type="Proteomes" id="UP000307217">
    <property type="component" value="Unassembled WGS sequence"/>
</dbReference>
<dbReference type="RefSeq" id="WP_138590416.1">
    <property type="nucleotide sequence ID" value="NZ_PNBX01000015.1"/>
</dbReference>
<dbReference type="EMBL" id="PNBX01000015">
    <property type="protein sequence ID" value="TMO69452.1"/>
    <property type="molecule type" value="Genomic_DNA"/>
</dbReference>
<dbReference type="PIRSF" id="PIRSF028688">
    <property type="entry name" value="UCP_imp_028688"/>
    <property type="match status" value="1"/>
</dbReference>
<dbReference type="OrthoDB" id="6385614at2"/>
<reference evidence="2 3" key="1">
    <citation type="submission" date="2018-01" db="EMBL/GenBank/DDBJ databases">
        <authorList>
            <person name="Paulsen S."/>
            <person name="Gram L.K."/>
        </authorList>
    </citation>
    <scope>NUCLEOTIDE SEQUENCE [LARGE SCALE GENOMIC DNA]</scope>
    <source>
        <strain evidence="2 3">S3790</strain>
    </source>
</reference>
<protein>
    <recommendedName>
        <fullName evidence="1">FlgO domain-containing protein</fullName>
    </recommendedName>
</protein>
<dbReference type="Pfam" id="PF17680">
    <property type="entry name" value="FlgO"/>
    <property type="match status" value="1"/>
</dbReference>
<dbReference type="AlphaFoldDB" id="A0A5S3VBP2"/>
<feature type="domain" description="FlgO" evidence="1">
    <location>
        <begin position="49"/>
        <end position="179"/>
    </location>
</feature>
<reference evidence="3" key="2">
    <citation type="submission" date="2019-06" db="EMBL/GenBank/DDBJ databases">
        <title>Co-occurence of chitin degradation, pigmentation and bioactivity in marine Pseudoalteromonas.</title>
        <authorList>
            <person name="Sonnenschein E.C."/>
            <person name="Bech P.K."/>
        </authorList>
    </citation>
    <scope>NUCLEOTIDE SEQUENCE [LARGE SCALE GENOMIC DNA]</scope>
    <source>
        <strain evidence="3">S3790</strain>
    </source>
</reference>
<dbReference type="InterPro" id="IPR041215">
    <property type="entry name" value="FlgO_dom"/>
</dbReference>
<proteinExistence type="predicted"/>